<dbReference type="InterPro" id="IPR011009">
    <property type="entry name" value="Kinase-like_dom_sf"/>
</dbReference>
<evidence type="ECO:0000313" key="3">
    <source>
        <dbReference type="Proteomes" id="UP000256269"/>
    </source>
</evidence>
<gene>
    <name evidence="2" type="ORF">BCF44_107181</name>
</gene>
<keyword evidence="3" id="KW-1185">Reference proteome</keyword>
<dbReference type="Proteomes" id="UP000256269">
    <property type="component" value="Unassembled WGS sequence"/>
</dbReference>
<organism evidence="2 3">
    <name type="scientific">Kutzneria buriramensis</name>
    <dbReference type="NCBI Taxonomy" id="1045776"/>
    <lineage>
        <taxon>Bacteria</taxon>
        <taxon>Bacillati</taxon>
        <taxon>Actinomycetota</taxon>
        <taxon>Actinomycetes</taxon>
        <taxon>Pseudonocardiales</taxon>
        <taxon>Pseudonocardiaceae</taxon>
        <taxon>Kutzneria</taxon>
    </lineage>
</organism>
<accession>A0A3E0HHT3</accession>
<keyword evidence="2" id="KW-0808">Transferase</keyword>
<evidence type="ECO:0000259" key="1">
    <source>
        <dbReference type="Pfam" id="PF01636"/>
    </source>
</evidence>
<protein>
    <submittedName>
        <fullName evidence="2">Phosphotransferase family enzyme</fullName>
    </submittedName>
</protein>
<reference evidence="2 3" key="1">
    <citation type="submission" date="2018-08" db="EMBL/GenBank/DDBJ databases">
        <title>Genomic Encyclopedia of Archaeal and Bacterial Type Strains, Phase II (KMG-II): from individual species to whole genera.</title>
        <authorList>
            <person name="Goeker M."/>
        </authorList>
    </citation>
    <scope>NUCLEOTIDE SEQUENCE [LARGE SCALE GENOMIC DNA]</scope>
    <source>
        <strain evidence="2 3">DSM 45791</strain>
    </source>
</reference>
<name>A0A3E0HHT3_9PSEU</name>
<dbReference type="InterPro" id="IPR002575">
    <property type="entry name" value="Aminoglycoside_PTrfase"/>
</dbReference>
<dbReference type="AlphaFoldDB" id="A0A3E0HHT3"/>
<dbReference type="Pfam" id="PF01636">
    <property type="entry name" value="APH"/>
    <property type="match status" value="1"/>
</dbReference>
<proteinExistence type="predicted"/>
<dbReference type="EMBL" id="QUNO01000007">
    <property type="protein sequence ID" value="REH46049.1"/>
    <property type="molecule type" value="Genomic_DNA"/>
</dbReference>
<evidence type="ECO:0000313" key="2">
    <source>
        <dbReference type="EMBL" id="REH46049.1"/>
    </source>
</evidence>
<dbReference type="SUPFAM" id="SSF56112">
    <property type="entry name" value="Protein kinase-like (PK-like)"/>
    <property type="match status" value="1"/>
</dbReference>
<comment type="caution">
    <text evidence="2">The sequence shown here is derived from an EMBL/GenBank/DDBJ whole genome shotgun (WGS) entry which is preliminary data.</text>
</comment>
<feature type="domain" description="Aminoglycoside phosphotransferase" evidence="1">
    <location>
        <begin position="69"/>
        <end position="276"/>
    </location>
</feature>
<sequence length="332" mass="36452">MVVPGRRHRARRRRTLCWAEQRLSEPASRYFDHVTSANRPPTAREIATAALGRDPGPLEAVHSLSHRVYVGGDVVVKLTDRHTRLDHEIALSPQLPHGITAPLLASGRRDGVRYACYERVPGASPGAHLPHTDAATARTLAVQAVERLDRLHAWTPGPGAAELLRQPFTSGAFTGREALREEIDRLRAADRDGVVSRRILTGLIAIADRAPEHAGTDVPVHADCFWDNWLADGDTVTALLDFEWARFGEPADDWFFLIRFSGPHAALVLDVVAEATGTPADVLRADCEVREASHVVADVRLSLENDPEAGVGTIAGLEELIIGRYWWRDSKA</sequence>
<dbReference type="Gene3D" id="3.90.1200.10">
    <property type="match status" value="1"/>
</dbReference>
<dbReference type="GO" id="GO:0016740">
    <property type="term" value="F:transferase activity"/>
    <property type="evidence" value="ECO:0007669"/>
    <property type="project" value="UniProtKB-KW"/>
</dbReference>